<evidence type="ECO:0000313" key="3">
    <source>
        <dbReference type="Proteomes" id="UP000646738"/>
    </source>
</evidence>
<proteinExistence type="predicted"/>
<sequence length="103" mass="11378">MSCGTGWSRCCRSVSAGFGIRAGSRCRTGTLSGILYVLYTGIQWEYPPQDLGFGSGMTCRRRLRDWNEAGLWQRLHEVLAVPGADGFCRAGQRPAHRDLAGRQ</sequence>
<evidence type="ECO:0000313" key="2">
    <source>
        <dbReference type="EMBL" id="GHI53927.1"/>
    </source>
</evidence>
<keyword evidence="3" id="KW-1185">Reference proteome</keyword>
<dbReference type="EMBL" id="BNEA01000015">
    <property type="protein sequence ID" value="GHI53927.1"/>
    <property type="molecule type" value="Genomic_DNA"/>
</dbReference>
<accession>A0ABQ3RDP3</accession>
<organism evidence="2 3">
    <name type="scientific">Streptomyces rubradiris</name>
    <name type="common">Streptomyces achromogenes subsp. rubradiris</name>
    <dbReference type="NCBI Taxonomy" id="285531"/>
    <lineage>
        <taxon>Bacteria</taxon>
        <taxon>Bacillati</taxon>
        <taxon>Actinomycetota</taxon>
        <taxon>Actinomycetes</taxon>
        <taxon>Kitasatosporales</taxon>
        <taxon>Streptomycetaceae</taxon>
        <taxon>Streptomyces</taxon>
    </lineage>
</organism>
<protein>
    <recommendedName>
        <fullName evidence="1">Insertion element IS402-like domain-containing protein</fullName>
    </recommendedName>
</protein>
<reference evidence="3" key="1">
    <citation type="submission" date="2023-07" db="EMBL/GenBank/DDBJ databases">
        <title>Whole genome shotgun sequence of Streptomyces achromogenes subsp. rubradiris NBRC 14000.</title>
        <authorList>
            <person name="Komaki H."/>
            <person name="Tamura T."/>
        </authorList>
    </citation>
    <scope>NUCLEOTIDE SEQUENCE [LARGE SCALE GENOMIC DNA]</scope>
    <source>
        <strain evidence="3">NBRC 14000</strain>
    </source>
</reference>
<comment type="caution">
    <text evidence="2">The sequence shown here is derived from an EMBL/GenBank/DDBJ whole genome shotgun (WGS) entry which is preliminary data.</text>
</comment>
<evidence type="ECO:0000259" key="1">
    <source>
        <dbReference type="Pfam" id="PF13340"/>
    </source>
</evidence>
<feature type="domain" description="Insertion element IS402-like" evidence="1">
    <location>
        <begin position="26"/>
        <end position="76"/>
    </location>
</feature>
<dbReference type="InterPro" id="IPR025161">
    <property type="entry name" value="IS402-like_dom"/>
</dbReference>
<name>A0ABQ3RDP3_STRRR</name>
<dbReference type="Proteomes" id="UP000646738">
    <property type="component" value="Unassembled WGS sequence"/>
</dbReference>
<gene>
    <name evidence="2" type="ORF">Srubr_37730</name>
</gene>
<dbReference type="Pfam" id="PF13340">
    <property type="entry name" value="DUF4096"/>
    <property type="match status" value="1"/>
</dbReference>